<proteinExistence type="inferred from homology"/>
<dbReference type="InterPro" id="IPR043129">
    <property type="entry name" value="ATPase_NBD"/>
</dbReference>
<protein>
    <recommendedName>
        <fullName evidence="2">tRNA threonylcarbamoyladenosine biosynthesis protein TsaB</fullName>
    </recommendedName>
    <alternativeName>
        <fullName evidence="3">t(6)A37 threonylcarbamoyladenosine biosynthesis protein TsaB</fullName>
    </alternativeName>
</protein>
<dbReference type="EMBL" id="BMFO01000001">
    <property type="protein sequence ID" value="GGF86598.1"/>
    <property type="molecule type" value="Genomic_DNA"/>
</dbReference>
<reference evidence="5" key="1">
    <citation type="journal article" date="2014" name="Int. J. Syst. Evol. Microbiol.">
        <title>Complete genome sequence of Corynebacterium casei LMG S-19264T (=DSM 44701T), isolated from a smear-ripened cheese.</title>
        <authorList>
            <consortium name="US DOE Joint Genome Institute (JGI-PGF)"/>
            <person name="Walter F."/>
            <person name="Albersmeier A."/>
            <person name="Kalinowski J."/>
            <person name="Ruckert C."/>
        </authorList>
    </citation>
    <scope>NUCLEOTIDE SEQUENCE</scope>
    <source>
        <strain evidence="5">CGMCC 1.12726</strain>
    </source>
</reference>
<dbReference type="Proteomes" id="UP000632858">
    <property type="component" value="Unassembled WGS sequence"/>
</dbReference>
<dbReference type="InterPro" id="IPR000905">
    <property type="entry name" value="Gcp-like_dom"/>
</dbReference>
<dbReference type="PANTHER" id="PTHR11735">
    <property type="entry name" value="TRNA N6-ADENOSINE THREONYLCARBAMOYLTRANSFERASE"/>
    <property type="match status" value="1"/>
</dbReference>
<dbReference type="PANTHER" id="PTHR11735:SF11">
    <property type="entry name" value="TRNA THREONYLCARBAMOYLADENOSINE BIOSYNTHESIS PROTEIN TSAB"/>
    <property type="match status" value="1"/>
</dbReference>
<dbReference type="Pfam" id="PF00814">
    <property type="entry name" value="TsaD"/>
    <property type="match status" value="1"/>
</dbReference>
<gene>
    <name evidence="5" type="ORF">GCM10010960_05690</name>
</gene>
<evidence type="ECO:0000256" key="3">
    <source>
        <dbReference type="ARBA" id="ARBA00032446"/>
    </source>
</evidence>
<evidence type="ECO:0000256" key="1">
    <source>
        <dbReference type="ARBA" id="ARBA00010493"/>
    </source>
</evidence>
<keyword evidence="6" id="KW-1185">Reference proteome</keyword>
<evidence type="ECO:0000313" key="6">
    <source>
        <dbReference type="Proteomes" id="UP000632858"/>
    </source>
</evidence>
<dbReference type="NCBIfam" id="TIGR03725">
    <property type="entry name" value="T6A_YeaZ"/>
    <property type="match status" value="1"/>
</dbReference>
<dbReference type="GO" id="GO:0002949">
    <property type="term" value="P:tRNA threonylcarbamoyladenosine modification"/>
    <property type="evidence" value="ECO:0007669"/>
    <property type="project" value="InterPro"/>
</dbReference>
<dbReference type="RefSeq" id="WP_188447542.1">
    <property type="nucleotide sequence ID" value="NZ_BMFO01000001.1"/>
</dbReference>
<evidence type="ECO:0000256" key="2">
    <source>
        <dbReference type="ARBA" id="ARBA00019012"/>
    </source>
</evidence>
<evidence type="ECO:0000313" key="5">
    <source>
        <dbReference type="EMBL" id="GGF86598.1"/>
    </source>
</evidence>
<organism evidence="5 6">
    <name type="scientific">Arenimonas maotaiensis</name>
    <dbReference type="NCBI Taxonomy" id="1446479"/>
    <lineage>
        <taxon>Bacteria</taxon>
        <taxon>Pseudomonadati</taxon>
        <taxon>Pseudomonadota</taxon>
        <taxon>Gammaproteobacteria</taxon>
        <taxon>Lysobacterales</taxon>
        <taxon>Lysobacteraceae</taxon>
        <taxon>Arenimonas</taxon>
    </lineage>
</organism>
<dbReference type="AlphaFoldDB" id="A0A917CH17"/>
<comment type="similarity">
    <text evidence="1">Belongs to the KAE1 / TsaD family. TsaB subfamily.</text>
</comment>
<sequence>MNLLAFDTSTEACAVGLLADGAGRGRFELTPRRHTDCVLPWCDELLAQAGVAKSGLQAVAVGVGPGAFTGVRLGVSLAQGMALALGIPLVPVSTLAAIAQAQDHDGPIAVVMDARMGECYAGFYQKRDGIAVALAPERLLAPDALALPSDGDWIGAGSGFSAYAARLPAAFSAAMGRIDAEALPHPEALLQLGEYGLRAGLALPPERIEPTYLRDKVALTLDERGKSTP</sequence>
<dbReference type="CDD" id="cd24032">
    <property type="entry name" value="ASKHA_NBD_TsaB"/>
    <property type="match status" value="1"/>
</dbReference>
<dbReference type="Gene3D" id="3.30.420.40">
    <property type="match status" value="2"/>
</dbReference>
<dbReference type="InterPro" id="IPR022496">
    <property type="entry name" value="T6A_TsaB"/>
</dbReference>
<comment type="caution">
    <text evidence="5">The sequence shown here is derived from an EMBL/GenBank/DDBJ whole genome shotgun (WGS) entry which is preliminary data.</text>
</comment>
<evidence type="ECO:0000259" key="4">
    <source>
        <dbReference type="Pfam" id="PF00814"/>
    </source>
</evidence>
<dbReference type="GO" id="GO:0005829">
    <property type="term" value="C:cytosol"/>
    <property type="evidence" value="ECO:0007669"/>
    <property type="project" value="TreeGrafter"/>
</dbReference>
<feature type="domain" description="Gcp-like" evidence="4">
    <location>
        <begin position="28"/>
        <end position="218"/>
    </location>
</feature>
<accession>A0A917CH17</accession>
<name>A0A917CH17_9GAMM</name>
<dbReference type="SUPFAM" id="SSF53067">
    <property type="entry name" value="Actin-like ATPase domain"/>
    <property type="match status" value="2"/>
</dbReference>
<reference evidence="5" key="2">
    <citation type="submission" date="2020-09" db="EMBL/GenBank/DDBJ databases">
        <authorList>
            <person name="Sun Q."/>
            <person name="Zhou Y."/>
        </authorList>
    </citation>
    <scope>NUCLEOTIDE SEQUENCE</scope>
    <source>
        <strain evidence="5">CGMCC 1.12726</strain>
    </source>
</reference>